<evidence type="ECO:0000256" key="4">
    <source>
        <dbReference type="ARBA" id="ARBA00026121"/>
    </source>
</evidence>
<protein>
    <recommendedName>
        <fullName evidence="4">long-chain-fatty-acid--CoA ligase</fullName>
        <ecNumber evidence="4">6.2.1.3</ecNumber>
    </recommendedName>
</protein>
<gene>
    <name evidence="7 8" type="primary">LOC108558271</name>
</gene>
<evidence type="ECO:0000313" key="7">
    <source>
        <dbReference type="RefSeq" id="XP_017770616.1"/>
    </source>
</evidence>
<keyword evidence="6" id="KW-1185">Reference proteome</keyword>
<name>A0ABM1M7R6_NICVS</name>
<proteinExistence type="predicted"/>
<sequence>MADITNINGDFNDGPDQIIPSDSIWTVRPEGTVKLRIPKTAIAIEQEKPISIPGLLNRTAQDFPDQVALAWQEDGDWKKMTYKEYRENIRTCAKAFLKLGLQRHHAVCILGFNSAEWFISDVAAIHAGGVAAGIYTTNSSEACFYCAENSRANIIVVEDEKQLEKILPLRSRLPNLKAIVQYSGEPKCDDVLSWKALMAIGEKESDEHLDKVLKTLAINECCTLVYTSGTVGNPKAVMLSHDNLTWDAMSISQRLFLDKGCETIVSYLPLSHVAAQVVDIYITMTVGASVYFADKNALKGTLVNCLLEVQPTRFLGVPRVWEKIYEKMMQIAAQNGTIKTAISTWAKGHSLQYYTDKMNGKETNTWGYSVASSLIFNKVKKALGLSRCKTFVSAAAPLSADIKKYFMSIDIPVMEAFGMSEAGGAHTISTEHAFGFSTIGMTLPGCKTKISNPDKEGQGEICMYGRHIFMGYLDEEEKTKQTLDEDGWLCSGDIGYLDKKGLVYITGRIKELLITAGGENVAPVPIEQTLKTHLPHISGAMLIGDRRKFLSVLITLKTEVEGDGTPTDVLTRESKEWLKSLNCPADTVSDVLSAGPHPNLLEVIQKGIHETNKSAPSNAQRIQKMTILPADFSIPTGELGPTMKLKRNFVLDKYTKQVENMYM</sequence>
<dbReference type="SUPFAM" id="SSF56801">
    <property type="entry name" value="Acetyl-CoA synthetase-like"/>
    <property type="match status" value="1"/>
</dbReference>
<dbReference type="Pfam" id="PF23562">
    <property type="entry name" value="AMP-binding_C_3"/>
    <property type="match status" value="1"/>
</dbReference>
<dbReference type="GeneID" id="108558271"/>
<keyword evidence="3" id="KW-0443">Lipid metabolism</keyword>
<evidence type="ECO:0000259" key="5">
    <source>
        <dbReference type="Pfam" id="PF00501"/>
    </source>
</evidence>
<feature type="domain" description="AMP-dependent synthetase/ligase" evidence="5">
    <location>
        <begin position="57"/>
        <end position="473"/>
    </location>
</feature>
<dbReference type="Proteomes" id="UP000695000">
    <property type="component" value="Unplaced"/>
</dbReference>
<evidence type="ECO:0000256" key="1">
    <source>
        <dbReference type="ARBA" id="ARBA00022598"/>
    </source>
</evidence>
<evidence type="ECO:0000256" key="3">
    <source>
        <dbReference type="ARBA" id="ARBA00023098"/>
    </source>
</evidence>
<organism evidence="6 7">
    <name type="scientific">Nicrophorus vespilloides</name>
    <name type="common">Boreal carrion beetle</name>
    <dbReference type="NCBI Taxonomy" id="110193"/>
    <lineage>
        <taxon>Eukaryota</taxon>
        <taxon>Metazoa</taxon>
        <taxon>Ecdysozoa</taxon>
        <taxon>Arthropoda</taxon>
        <taxon>Hexapoda</taxon>
        <taxon>Insecta</taxon>
        <taxon>Pterygota</taxon>
        <taxon>Neoptera</taxon>
        <taxon>Endopterygota</taxon>
        <taxon>Coleoptera</taxon>
        <taxon>Polyphaga</taxon>
        <taxon>Staphyliniformia</taxon>
        <taxon>Silphidae</taxon>
        <taxon>Nicrophorinae</taxon>
        <taxon>Nicrophorus</taxon>
    </lineage>
</organism>
<evidence type="ECO:0000256" key="2">
    <source>
        <dbReference type="ARBA" id="ARBA00022832"/>
    </source>
</evidence>
<evidence type="ECO:0000313" key="6">
    <source>
        <dbReference type="Proteomes" id="UP000695000"/>
    </source>
</evidence>
<dbReference type="Gene3D" id="3.40.50.12780">
    <property type="entry name" value="N-terminal domain of ligase-like"/>
    <property type="match status" value="1"/>
</dbReference>
<reference evidence="7 8" key="1">
    <citation type="submission" date="2025-05" db="UniProtKB">
        <authorList>
            <consortium name="RefSeq"/>
        </authorList>
    </citation>
    <scope>IDENTIFICATION</scope>
    <source>
        <tissue evidence="7 8">Whole Larva</tissue>
    </source>
</reference>
<dbReference type="RefSeq" id="XP_017770618.1">
    <property type="nucleotide sequence ID" value="XM_017915129.1"/>
</dbReference>
<dbReference type="Pfam" id="PF00501">
    <property type="entry name" value="AMP-binding"/>
    <property type="match status" value="1"/>
</dbReference>
<dbReference type="GO" id="GO:0016874">
    <property type="term" value="F:ligase activity"/>
    <property type="evidence" value="ECO:0007669"/>
    <property type="project" value="UniProtKB-KW"/>
</dbReference>
<dbReference type="PANTHER" id="PTHR43272">
    <property type="entry name" value="LONG-CHAIN-FATTY-ACID--COA LIGASE"/>
    <property type="match status" value="1"/>
</dbReference>
<keyword evidence="2" id="KW-0276">Fatty acid metabolism</keyword>
<evidence type="ECO:0000313" key="8">
    <source>
        <dbReference type="RefSeq" id="XP_017770618.1"/>
    </source>
</evidence>
<dbReference type="EC" id="6.2.1.3" evidence="4"/>
<dbReference type="PANTHER" id="PTHR43272:SF32">
    <property type="entry name" value="AMP-DEPENDENT SYNTHETASE_LIGASE DOMAIN-CONTAINING PROTEIN"/>
    <property type="match status" value="1"/>
</dbReference>
<accession>A0ABM1M7R6</accession>
<dbReference type="InterPro" id="IPR042099">
    <property type="entry name" value="ANL_N_sf"/>
</dbReference>
<dbReference type="RefSeq" id="XP_017770616.1">
    <property type="nucleotide sequence ID" value="XM_017915127.1"/>
</dbReference>
<dbReference type="InterPro" id="IPR000873">
    <property type="entry name" value="AMP-dep_synth/lig_dom"/>
</dbReference>
<keyword evidence="1 7" id="KW-0436">Ligase</keyword>